<dbReference type="Gene3D" id="1.10.3720.10">
    <property type="entry name" value="MetI-like"/>
    <property type="match status" value="1"/>
</dbReference>
<dbReference type="HOGENOM" id="CLU_016047_0_3_5"/>
<dbReference type="AlphaFoldDB" id="Q2CF15"/>
<comment type="subcellular location">
    <subcellularLocation>
        <location evidence="1 7">Cell membrane</location>
        <topology evidence="1 7">Multi-pass membrane protein</topology>
    </subcellularLocation>
</comment>
<dbReference type="Proteomes" id="UP000003635">
    <property type="component" value="Unassembled WGS sequence"/>
</dbReference>
<evidence type="ECO:0000256" key="6">
    <source>
        <dbReference type="ARBA" id="ARBA00023136"/>
    </source>
</evidence>
<keyword evidence="4 7" id="KW-0812">Transmembrane</keyword>
<protein>
    <recommendedName>
        <fullName evidence="8">ABC transmembrane type-1 domain-containing protein</fullName>
    </recommendedName>
</protein>
<dbReference type="Pfam" id="PF00528">
    <property type="entry name" value="BPD_transp_1"/>
    <property type="match status" value="1"/>
</dbReference>
<feature type="transmembrane region" description="Helical" evidence="7">
    <location>
        <begin position="7"/>
        <end position="26"/>
    </location>
</feature>
<feature type="transmembrane region" description="Helical" evidence="7">
    <location>
        <begin position="260"/>
        <end position="280"/>
    </location>
</feature>
<dbReference type="InterPro" id="IPR000515">
    <property type="entry name" value="MetI-like"/>
</dbReference>
<dbReference type="eggNOG" id="COG1175">
    <property type="taxonomic scope" value="Bacteria"/>
</dbReference>
<comment type="similarity">
    <text evidence="7">Belongs to the binding-protein-dependent transport system permease family.</text>
</comment>
<feature type="transmembrane region" description="Helical" evidence="7">
    <location>
        <begin position="93"/>
        <end position="116"/>
    </location>
</feature>
<evidence type="ECO:0000256" key="1">
    <source>
        <dbReference type="ARBA" id="ARBA00004651"/>
    </source>
</evidence>
<feature type="transmembrane region" description="Helical" evidence="7">
    <location>
        <begin position="206"/>
        <end position="226"/>
    </location>
</feature>
<dbReference type="PROSITE" id="PS50928">
    <property type="entry name" value="ABC_TM1"/>
    <property type="match status" value="1"/>
</dbReference>
<dbReference type="GO" id="GO:0055085">
    <property type="term" value="P:transmembrane transport"/>
    <property type="evidence" value="ECO:0007669"/>
    <property type="project" value="InterPro"/>
</dbReference>
<accession>Q2CF15</accession>
<name>Q2CF15_OCEGH</name>
<dbReference type="CDD" id="cd06261">
    <property type="entry name" value="TM_PBP2"/>
    <property type="match status" value="1"/>
</dbReference>
<keyword evidence="10" id="KW-1185">Reference proteome</keyword>
<evidence type="ECO:0000313" key="10">
    <source>
        <dbReference type="Proteomes" id="UP000003635"/>
    </source>
</evidence>
<dbReference type="EMBL" id="AAOT01000014">
    <property type="protein sequence ID" value="EAR51312.1"/>
    <property type="molecule type" value="Genomic_DNA"/>
</dbReference>
<reference evidence="9 10" key="1">
    <citation type="journal article" date="2010" name="J. Bacteriol.">
        <title>Genome sequences of Oceanicola granulosus HTCC2516(T) and Oceanicola batsensis HTCC2597(TDelta).</title>
        <authorList>
            <person name="Thrash J.C."/>
            <person name="Cho J.C."/>
            <person name="Vergin K.L."/>
            <person name="Giovannoni S.J."/>
        </authorList>
    </citation>
    <scope>NUCLEOTIDE SEQUENCE [LARGE SCALE GENOMIC DNA]</scope>
    <source>
        <strain evidence="10">ATCC BAA-861 / DSM 15982 / KCTC 12143 / HTCC2516</strain>
    </source>
</reference>
<gene>
    <name evidence="9" type="ORF">OG2516_17825</name>
</gene>
<evidence type="ECO:0000313" key="9">
    <source>
        <dbReference type="EMBL" id="EAR51312.1"/>
    </source>
</evidence>
<proteinExistence type="inferred from homology"/>
<evidence type="ECO:0000259" key="8">
    <source>
        <dbReference type="PROSITE" id="PS50928"/>
    </source>
</evidence>
<dbReference type="OrthoDB" id="9805778at2"/>
<feature type="transmembrane region" description="Helical" evidence="7">
    <location>
        <begin position="154"/>
        <end position="177"/>
    </location>
</feature>
<feature type="transmembrane region" description="Helical" evidence="7">
    <location>
        <begin position="62"/>
        <end position="81"/>
    </location>
</feature>
<dbReference type="GO" id="GO:0005886">
    <property type="term" value="C:plasma membrane"/>
    <property type="evidence" value="ECO:0007669"/>
    <property type="project" value="UniProtKB-SubCell"/>
</dbReference>
<keyword evidence="5 7" id="KW-1133">Transmembrane helix</keyword>
<comment type="caution">
    <text evidence="9">The sequence shown here is derived from an EMBL/GenBank/DDBJ whole genome shotgun (WGS) entry which is preliminary data.</text>
</comment>
<keyword evidence="6 7" id="KW-0472">Membrane</keyword>
<evidence type="ECO:0000256" key="7">
    <source>
        <dbReference type="RuleBase" id="RU363032"/>
    </source>
</evidence>
<dbReference type="SUPFAM" id="SSF161098">
    <property type="entry name" value="MetI-like"/>
    <property type="match status" value="1"/>
</dbReference>
<organism evidence="9 10">
    <name type="scientific">Oceanicola granulosus (strain ATCC BAA-861 / DSM 15982 / KCTC 12143 / HTCC2516)</name>
    <dbReference type="NCBI Taxonomy" id="314256"/>
    <lineage>
        <taxon>Bacteria</taxon>
        <taxon>Pseudomonadati</taxon>
        <taxon>Pseudomonadota</taxon>
        <taxon>Alphaproteobacteria</taxon>
        <taxon>Rhodobacterales</taxon>
        <taxon>Roseobacteraceae</taxon>
        <taxon>Oceanicola</taxon>
    </lineage>
</organism>
<dbReference type="PANTHER" id="PTHR43005">
    <property type="entry name" value="BLR7065 PROTEIN"/>
    <property type="match status" value="1"/>
</dbReference>
<evidence type="ECO:0000256" key="3">
    <source>
        <dbReference type="ARBA" id="ARBA00022475"/>
    </source>
</evidence>
<sequence length="290" mass="32116">MVAPAVIFTFVLGLLPMITSLGWSFLEYDLIRVQQTGTPFVGLENYKEVLSDGRFVRSITNTFLMTGLVIAFAISLGLVLAHVMHSNYRGRAIVRVLICAPWFVPPVVAAAIWMWLLNTDRSPINALLMDMGLIDSNIRFLTDSSTWGPFSVPLLSVTAVRAWNGLPFIVIFILAGLQSIPRDLYEAADVDGGNLWHKFRYVTLPLLKPVLGVLIMLLLITGIGHFEINYIMTGGGPQDLTNVMAVYSYLQAFNFFRFDLASAAGGVILVLTGIICALYIRGQLKNRDDR</sequence>
<dbReference type="STRING" id="314256.OG2516_17825"/>
<feature type="domain" description="ABC transmembrane type-1" evidence="8">
    <location>
        <begin position="59"/>
        <end position="279"/>
    </location>
</feature>
<keyword evidence="2 7" id="KW-0813">Transport</keyword>
<dbReference type="PANTHER" id="PTHR43005:SF1">
    <property type="entry name" value="SPERMIDINE_PUTRESCINE TRANSPORT SYSTEM PERMEASE PROTEIN"/>
    <property type="match status" value="1"/>
</dbReference>
<keyword evidence="3" id="KW-1003">Cell membrane</keyword>
<dbReference type="InterPro" id="IPR035906">
    <property type="entry name" value="MetI-like_sf"/>
</dbReference>
<evidence type="ECO:0000256" key="5">
    <source>
        <dbReference type="ARBA" id="ARBA00022989"/>
    </source>
</evidence>
<evidence type="ECO:0000256" key="2">
    <source>
        <dbReference type="ARBA" id="ARBA00022448"/>
    </source>
</evidence>
<evidence type="ECO:0000256" key="4">
    <source>
        <dbReference type="ARBA" id="ARBA00022692"/>
    </source>
</evidence>